<comment type="caution">
    <text evidence="3">Lacks conserved residue(s) required for the propagation of feature annotation.</text>
</comment>
<dbReference type="EMBL" id="JAODUO010000667">
    <property type="protein sequence ID" value="KAK2176347.1"/>
    <property type="molecule type" value="Genomic_DNA"/>
</dbReference>
<evidence type="ECO:0000256" key="2">
    <source>
        <dbReference type="ARBA" id="ARBA00023157"/>
    </source>
</evidence>
<dbReference type="PANTHER" id="PTHR24046:SF5">
    <property type="entry name" value="EGF-LIKE DOMAIN-CONTAINING PROTEIN"/>
    <property type="match status" value="1"/>
</dbReference>
<keyword evidence="3" id="KW-0768">Sushi</keyword>
<comment type="caution">
    <text evidence="6">The sequence shown here is derived from an EMBL/GenBank/DDBJ whole genome shotgun (WGS) entry which is preliminary data.</text>
</comment>
<dbReference type="InterPro" id="IPR003410">
    <property type="entry name" value="HYR_dom"/>
</dbReference>
<dbReference type="GO" id="GO:0009986">
    <property type="term" value="C:cell surface"/>
    <property type="evidence" value="ECO:0007669"/>
    <property type="project" value="TreeGrafter"/>
</dbReference>
<dbReference type="InterPro" id="IPR000082">
    <property type="entry name" value="SEA_dom"/>
</dbReference>
<evidence type="ECO:0000313" key="7">
    <source>
        <dbReference type="Proteomes" id="UP001209878"/>
    </source>
</evidence>
<gene>
    <name evidence="6" type="ORF">NP493_666g01027</name>
</gene>
<evidence type="ECO:0000256" key="3">
    <source>
        <dbReference type="PROSITE-ProRule" id="PRU00302"/>
    </source>
</evidence>
<dbReference type="InterPro" id="IPR000436">
    <property type="entry name" value="Sushi_SCR_CCP_dom"/>
</dbReference>
<dbReference type="Pfam" id="PF07699">
    <property type="entry name" value="Ephrin_rec_like"/>
    <property type="match status" value="5"/>
</dbReference>
<dbReference type="Proteomes" id="UP001209878">
    <property type="component" value="Unassembled WGS sequence"/>
</dbReference>
<feature type="domain" description="HYR" evidence="4">
    <location>
        <begin position="108"/>
        <end position="186"/>
    </location>
</feature>
<dbReference type="PROSITE" id="PS50923">
    <property type="entry name" value="SUSHI"/>
    <property type="match status" value="1"/>
</dbReference>
<keyword evidence="2" id="KW-1015">Disulfide bond</keyword>
<evidence type="ECO:0000259" key="5">
    <source>
        <dbReference type="PROSITE" id="PS50923"/>
    </source>
</evidence>
<dbReference type="GO" id="GO:0005615">
    <property type="term" value="C:extracellular space"/>
    <property type="evidence" value="ECO:0007669"/>
    <property type="project" value="TreeGrafter"/>
</dbReference>
<organism evidence="6 7">
    <name type="scientific">Ridgeia piscesae</name>
    <name type="common">Tubeworm</name>
    <dbReference type="NCBI Taxonomy" id="27915"/>
    <lineage>
        <taxon>Eukaryota</taxon>
        <taxon>Metazoa</taxon>
        <taxon>Spiralia</taxon>
        <taxon>Lophotrochozoa</taxon>
        <taxon>Annelida</taxon>
        <taxon>Polychaeta</taxon>
        <taxon>Sedentaria</taxon>
        <taxon>Canalipalpata</taxon>
        <taxon>Sabellida</taxon>
        <taxon>Siboglinidae</taxon>
        <taxon>Ridgeia</taxon>
    </lineage>
</organism>
<dbReference type="PANTHER" id="PTHR24046">
    <property type="entry name" value="SIGNAL PEPTIDE, CUB AND EGF-LIKE DOMAIN-CONTAINING"/>
    <property type="match status" value="1"/>
</dbReference>
<dbReference type="Pfam" id="PF01390">
    <property type="entry name" value="SEA"/>
    <property type="match status" value="1"/>
</dbReference>
<accession>A0AAD9NN14</accession>
<evidence type="ECO:0000256" key="1">
    <source>
        <dbReference type="ARBA" id="ARBA00022737"/>
    </source>
</evidence>
<keyword evidence="1" id="KW-0677">Repeat</keyword>
<dbReference type="AlphaFoldDB" id="A0AAD9NN14"/>
<dbReference type="SMART" id="SM01411">
    <property type="entry name" value="Ephrin_rec_like"/>
    <property type="match status" value="8"/>
</dbReference>
<evidence type="ECO:0000313" key="6">
    <source>
        <dbReference type="EMBL" id="KAK2176347.1"/>
    </source>
</evidence>
<dbReference type="SUPFAM" id="SSF57184">
    <property type="entry name" value="Growth factor receptor domain"/>
    <property type="match status" value="2"/>
</dbReference>
<keyword evidence="7" id="KW-1185">Reference proteome</keyword>
<reference evidence="6" key="1">
    <citation type="journal article" date="2023" name="Mol. Biol. Evol.">
        <title>Third-Generation Sequencing Reveals the Adaptive Role of the Epigenome in Three Deep-Sea Polychaetes.</title>
        <authorList>
            <person name="Perez M."/>
            <person name="Aroh O."/>
            <person name="Sun Y."/>
            <person name="Lan Y."/>
            <person name="Juniper S.K."/>
            <person name="Young C.R."/>
            <person name="Angers B."/>
            <person name="Qian P.Y."/>
        </authorList>
    </citation>
    <scope>NUCLEOTIDE SEQUENCE</scope>
    <source>
        <strain evidence="6">R07B-5</strain>
    </source>
</reference>
<dbReference type="PROSITE" id="PS50825">
    <property type="entry name" value="HYR"/>
    <property type="match status" value="1"/>
</dbReference>
<name>A0AAD9NN14_RIDPI</name>
<proteinExistence type="predicted"/>
<sequence length="966" mass="105934">MERRQRCCFHCSAILRAGGSDFRGTLSLLQLWNDVRDFEKEIIPIANAKTGPVTSTTYTDDLVADWSWGSLQPGPGALRISPSQRGHTVCDPGQQYKKDDDTCIPQTTDKLPPEVSDCRTTDFGQVTSKRLLEVNFPKPTFTGNVPDEKNHQPGDVFQTGISPVVYSASDEAGNRAQCHFNVILRMGNCKEPKPPFDGKVNCEDVSDLFSTRCNVTCKDGKKFLRPVPKIYTCGPIGLWNTESPVLKFKFPPCGEVDTEKKKHLKFGWDFDLAADFSIDTANAMKEQLKEKFKTWSGFCSQTDCSDLTIDVSDYKKDFRLMFDIDAVPAVIGDTLTVVEAVTQEVLIKHTFDLSSMPGAKNIDVSTFWIEEEVSCKSDYEAVGENCVKCTAGTVYNNMTKTCDDCPIGYYRSKTDTTCQKCAEGKITEMTGSTDNNQCIDLCAKGNYENATTGCEPCGLGYYQPDAGRTYCLPCPLGKTTRIHNATSQADCYDDCQDGTELRSNGSCVACKVGTFRKQGVNAVCTICPDSGKTTRSTGAVSSDECSLKKCVAGKYRLGDPGTCVLCPNGMYRTDEMDNCTSCGHPDNWRTDGTGKKSQADCKFYCPAGAFIVKDAQNDSSCEGCPKHTYKNESDYYAEKCTSCPGNKPRTMIVNATSLADCRFGNCTAGEIVNQADSTQCIKCALDTYQPQVEPGNFTECLPCGSNSKGLSLGTKTNGTASKDNCQPFCGVGQQLTDVGKCEECPQGTYKDNLDPVLRFQSCMACPVNLITNTTGAISRDNCTRGNCSAGYRIDKRTCIPCANGTYQPDKWKDTCLKCPPESTTSSTAATSEEDCNVYPNRTRYGFVLTLAVDWNYQYKREESKLYNDLKTRLLKSIEALFKDKLKNIFRGELIVRKLTQGSVVVLVEGLFDKTASDTEVKRRLNETLTKVIKTGKIPVPAGEDFTPLPTVATALPQVAKIPDGTG</sequence>
<feature type="domain" description="Sushi" evidence="5">
    <location>
        <begin position="187"/>
        <end position="255"/>
    </location>
</feature>
<dbReference type="InterPro" id="IPR009030">
    <property type="entry name" value="Growth_fac_rcpt_cys_sf"/>
</dbReference>
<dbReference type="InterPro" id="IPR011641">
    <property type="entry name" value="Tyr-kin_ephrin_A/B_rcpt-like"/>
</dbReference>
<evidence type="ECO:0000259" key="4">
    <source>
        <dbReference type="PROSITE" id="PS50825"/>
    </source>
</evidence>
<dbReference type="InterPro" id="IPR052071">
    <property type="entry name" value="SCUB_EGF-like_domain"/>
</dbReference>
<dbReference type="Pfam" id="PF02494">
    <property type="entry name" value="HYR"/>
    <property type="match status" value="1"/>
</dbReference>
<dbReference type="Gene3D" id="2.10.50.10">
    <property type="entry name" value="Tumor Necrosis Factor Receptor, subunit A, domain 2"/>
    <property type="match status" value="5"/>
</dbReference>
<dbReference type="GO" id="GO:0007165">
    <property type="term" value="P:signal transduction"/>
    <property type="evidence" value="ECO:0007669"/>
    <property type="project" value="TreeGrafter"/>
</dbReference>
<protein>
    <submittedName>
        <fullName evidence="6">Uncharacterized protein</fullName>
    </submittedName>
</protein>